<gene>
    <name evidence="5" type="ORF">JFY56_12650</name>
</gene>
<organism evidence="5 6">
    <name type="scientific">Pseudomonas schmalbachii</name>
    <dbReference type="NCBI Taxonomy" id="2816993"/>
    <lineage>
        <taxon>Bacteria</taxon>
        <taxon>Pseudomonadati</taxon>
        <taxon>Pseudomonadota</taxon>
        <taxon>Gammaproteobacteria</taxon>
        <taxon>Pseudomonadales</taxon>
        <taxon>Pseudomonadaceae</taxon>
        <taxon>Pseudomonas</taxon>
    </lineage>
</organism>
<dbReference type="InterPro" id="IPR009057">
    <property type="entry name" value="Homeodomain-like_sf"/>
</dbReference>
<dbReference type="SUPFAM" id="SSF46689">
    <property type="entry name" value="Homeodomain-like"/>
    <property type="match status" value="1"/>
</dbReference>
<dbReference type="InterPro" id="IPR050109">
    <property type="entry name" value="HTH-type_TetR-like_transc_reg"/>
</dbReference>
<dbReference type="PROSITE" id="PS50977">
    <property type="entry name" value="HTH_TETR_2"/>
    <property type="match status" value="1"/>
</dbReference>
<sequence>MKQDKPGKSAPRAPGRPLADAGDLRQRLLDAAVDSFAHRGIHATSLRAIAQQCGVTPALVNYYFGNKERLVDAVVEERLLPLMQGMGERLQQAGDDPHQLVAAFVRGMSANIRQNPWLPPLWVREILCEGGVLRDLLPTRFAPMVPQLLARRFAEAQGRGVLNPGVDPRLLVVSLIGLTLLPYASAPLWRNIFNAPEIDDEALIRHTLTLLAQGLEVADAR</sequence>
<evidence type="ECO:0000256" key="1">
    <source>
        <dbReference type="ARBA" id="ARBA00023125"/>
    </source>
</evidence>
<dbReference type="PANTHER" id="PTHR30055:SF233">
    <property type="entry name" value="REGULATORY PROTEIN TETR"/>
    <property type="match status" value="1"/>
</dbReference>
<evidence type="ECO:0000313" key="5">
    <source>
        <dbReference type="EMBL" id="MBO3276077.1"/>
    </source>
</evidence>
<dbReference type="InterPro" id="IPR001647">
    <property type="entry name" value="HTH_TetR"/>
</dbReference>
<dbReference type="PROSITE" id="PS01081">
    <property type="entry name" value="HTH_TETR_1"/>
    <property type="match status" value="1"/>
</dbReference>
<proteinExistence type="predicted"/>
<dbReference type="EMBL" id="JAELYA010000004">
    <property type="protein sequence ID" value="MBO3276077.1"/>
    <property type="molecule type" value="Genomic_DNA"/>
</dbReference>
<dbReference type="InterPro" id="IPR023772">
    <property type="entry name" value="DNA-bd_HTH_TetR-type_CS"/>
</dbReference>
<dbReference type="Gene3D" id="1.10.357.10">
    <property type="entry name" value="Tetracycline Repressor, domain 2"/>
    <property type="match status" value="1"/>
</dbReference>
<dbReference type="RefSeq" id="WP_208314105.1">
    <property type="nucleotide sequence ID" value="NZ_JAELYA010000004.1"/>
</dbReference>
<dbReference type="Proteomes" id="UP000669060">
    <property type="component" value="Unassembled WGS sequence"/>
</dbReference>
<dbReference type="PRINTS" id="PR00455">
    <property type="entry name" value="HTHTETR"/>
</dbReference>
<name>A0ABS3TQY3_9PSED</name>
<evidence type="ECO:0000256" key="3">
    <source>
        <dbReference type="SAM" id="MobiDB-lite"/>
    </source>
</evidence>
<comment type="caution">
    <text evidence="5">The sequence shown here is derived from an EMBL/GenBank/DDBJ whole genome shotgun (WGS) entry which is preliminary data.</text>
</comment>
<reference evidence="5 6" key="1">
    <citation type="submission" date="2020-12" db="EMBL/GenBank/DDBJ databases">
        <title>Pseudomonas schmalbachii sp. nov. isolated from millipede gut.</title>
        <authorList>
            <person name="Shelomi M."/>
        </authorList>
    </citation>
    <scope>NUCLEOTIDE SEQUENCE [LARGE SCALE GENOMIC DNA]</scope>
    <source>
        <strain evidence="5 6">Milli4</strain>
    </source>
</reference>
<feature type="DNA-binding region" description="H-T-H motif" evidence="2">
    <location>
        <begin position="45"/>
        <end position="64"/>
    </location>
</feature>
<dbReference type="InterPro" id="IPR036271">
    <property type="entry name" value="Tet_transcr_reg_TetR-rel_C_sf"/>
</dbReference>
<accession>A0ABS3TQY3</accession>
<protein>
    <submittedName>
        <fullName evidence="5">TetR/AcrR family transcriptional regulator</fullName>
    </submittedName>
</protein>
<evidence type="ECO:0000256" key="2">
    <source>
        <dbReference type="PROSITE-ProRule" id="PRU00335"/>
    </source>
</evidence>
<evidence type="ECO:0000259" key="4">
    <source>
        <dbReference type="PROSITE" id="PS50977"/>
    </source>
</evidence>
<feature type="region of interest" description="Disordered" evidence="3">
    <location>
        <begin position="1"/>
        <end position="20"/>
    </location>
</feature>
<evidence type="ECO:0000313" key="6">
    <source>
        <dbReference type="Proteomes" id="UP000669060"/>
    </source>
</evidence>
<feature type="domain" description="HTH tetR-type" evidence="4">
    <location>
        <begin position="22"/>
        <end position="82"/>
    </location>
</feature>
<keyword evidence="1 2" id="KW-0238">DNA-binding</keyword>
<keyword evidence="6" id="KW-1185">Reference proteome</keyword>
<dbReference type="Pfam" id="PF00440">
    <property type="entry name" value="TetR_N"/>
    <property type="match status" value="1"/>
</dbReference>
<dbReference type="SUPFAM" id="SSF48498">
    <property type="entry name" value="Tetracyclin repressor-like, C-terminal domain"/>
    <property type="match status" value="1"/>
</dbReference>
<dbReference type="PANTHER" id="PTHR30055">
    <property type="entry name" value="HTH-TYPE TRANSCRIPTIONAL REGULATOR RUTR"/>
    <property type="match status" value="1"/>
</dbReference>